<feature type="chain" id="PRO_5044977011" description="Cutinase" evidence="8">
    <location>
        <begin position="28"/>
        <end position="233"/>
    </location>
</feature>
<feature type="signal peptide" evidence="8">
    <location>
        <begin position="1"/>
        <end position="27"/>
    </location>
</feature>
<evidence type="ECO:0000256" key="6">
    <source>
        <dbReference type="ARBA" id="ARBA00022801"/>
    </source>
</evidence>
<dbReference type="EC" id="3.1.1.-" evidence="8"/>
<evidence type="ECO:0000256" key="2">
    <source>
        <dbReference type="ARBA" id="ARBA00007534"/>
    </source>
</evidence>
<dbReference type="EMBL" id="JAHKNI010000003">
    <property type="protein sequence ID" value="MBU3062203.1"/>
    <property type="molecule type" value="Genomic_DNA"/>
</dbReference>
<keyword evidence="7" id="KW-1015">Disulfide bond</keyword>
<dbReference type="SUPFAM" id="SSF53474">
    <property type="entry name" value="alpha/beta-Hydrolases"/>
    <property type="match status" value="1"/>
</dbReference>
<protein>
    <recommendedName>
        <fullName evidence="8">Cutinase</fullName>
        <ecNumber evidence="8">3.1.1.-</ecNumber>
    </recommendedName>
</protein>
<dbReference type="InterPro" id="IPR043580">
    <property type="entry name" value="CUTINASE_1"/>
</dbReference>
<evidence type="ECO:0000313" key="10">
    <source>
        <dbReference type="Proteomes" id="UP000733379"/>
    </source>
</evidence>
<evidence type="ECO:0000256" key="3">
    <source>
        <dbReference type="ARBA" id="ARBA00022487"/>
    </source>
</evidence>
<dbReference type="PANTHER" id="PTHR33630:SF9">
    <property type="entry name" value="CUTINASE 4"/>
    <property type="match status" value="1"/>
</dbReference>
<proteinExistence type="inferred from homology"/>
<dbReference type="PROSITE" id="PS00155">
    <property type="entry name" value="CUTINASE_1"/>
    <property type="match status" value="1"/>
</dbReference>
<keyword evidence="5 8" id="KW-0732">Signal</keyword>
<evidence type="ECO:0000256" key="5">
    <source>
        <dbReference type="ARBA" id="ARBA00022729"/>
    </source>
</evidence>
<keyword evidence="6 8" id="KW-0378">Hydrolase</keyword>
<accession>A0ABS6AYW1</accession>
<comment type="subcellular location">
    <subcellularLocation>
        <location evidence="1 8">Secreted</location>
    </subcellularLocation>
</comment>
<evidence type="ECO:0000256" key="8">
    <source>
        <dbReference type="RuleBase" id="RU361263"/>
    </source>
</evidence>
<dbReference type="RefSeq" id="WP_215917077.1">
    <property type="nucleotide sequence ID" value="NZ_JAHKNI010000003.1"/>
</dbReference>
<dbReference type="InterPro" id="IPR000675">
    <property type="entry name" value="Cutinase/axe"/>
</dbReference>
<name>A0ABS6AYW1_9NOCA</name>
<dbReference type="SMART" id="SM01110">
    <property type="entry name" value="Cutinase"/>
    <property type="match status" value="1"/>
</dbReference>
<keyword evidence="4 8" id="KW-0964">Secreted</keyword>
<reference evidence="9 10" key="1">
    <citation type="submission" date="2021-06" db="EMBL/GenBank/DDBJ databases">
        <title>Actinomycetes sequencing.</title>
        <authorList>
            <person name="Shan Q."/>
        </authorList>
    </citation>
    <scope>NUCLEOTIDE SEQUENCE [LARGE SCALE GENOMIC DNA]</scope>
    <source>
        <strain evidence="9 10">NEAU-G5</strain>
    </source>
</reference>
<dbReference type="Pfam" id="PF01083">
    <property type="entry name" value="Cutinase"/>
    <property type="match status" value="1"/>
</dbReference>
<comment type="caution">
    <text evidence="9">The sequence shown here is derived from an EMBL/GenBank/DDBJ whole genome shotgun (WGS) entry which is preliminary data.</text>
</comment>
<evidence type="ECO:0000313" key="9">
    <source>
        <dbReference type="EMBL" id="MBU3062203.1"/>
    </source>
</evidence>
<dbReference type="Gene3D" id="3.40.50.1820">
    <property type="entry name" value="alpha/beta hydrolase"/>
    <property type="match status" value="1"/>
</dbReference>
<evidence type="ECO:0000256" key="1">
    <source>
        <dbReference type="ARBA" id="ARBA00004613"/>
    </source>
</evidence>
<evidence type="ECO:0000256" key="7">
    <source>
        <dbReference type="ARBA" id="ARBA00023157"/>
    </source>
</evidence>
<dbReference type="PANTHER" id="PTHR33630">
    <property type="entry name" value="CUTINASE RV1984C-RELATED-RELATED"/>
    <property type="match status" value="1"/>
</dbReference>
<gene>
    <name evidence="9" type="ORF">KO481_11785</name>
</gene>
<dbReference type="InterPro" id="IPR029058">
    <property type="entry name" value="AB_hydrolase_fold"/>
</dbReference>
<comment type="function">
    <text evidence="8">Catalyzes the hydrolysis of complex carboxylic polyesters found in the cell wall of plants. Degrades cutin, a macromolecule that forms the structure of the plant cuticle.</text>
</comment>
<keyword evidence="10" id="KW-1185">Reference proteome</keyword>
<comment type="similarity">
    <text evidence="2 8">Belongs to the cutinase family.</text>
</comment>
<dbReference type="Proteomes" id="UP000733379">
    <property type="component" value="Unassembled WGS sequence"/>
</dbReference>
<keyword evidence="3 8" id="KW-0719">Serine esterase</keyword>
<evidence type="ECO:0000256" key="4">
    <source>
        <dbReference type="ARBA" id="ARBA00022525"/>
    </source>
</evidence>
<sequence length="233" mass="23738">MIARYLARLVCVAAVVSALPVGTPAWAAPQCSDVEVVFARGTAEPPGFGVTGMSFLAALRLQAGTRSVGMYAVHYAASSDFNNRVLVLRTVVDGIRDTQAHIEAVAASCPGTRIVLGGYSQGAVVAGFATLDGAPAGVPPAYAAGVPAPMPPWVAAHVAAVVLFGKPSDRWMRDAGAPPITIGPLYAGKTVNYCIPGDTICDGAPLGGPNALHSLYAVNGMTVDGAGFAIRHL</sequence>
<organism evidence="9 10">
    <name type="scientific">Nocardia albiluteola</name>
    <dbReference type="NCBI Taxonomy" id="2842303"/>
    <lineage>
        <taxon>Bacteria</taxon>
        <taxon>Bacillati</taxon>
        <taxon>Actinomycetota</taxon>
        <taxon>Actinomycetes</taxon>
        <taxon>Mycobacteriales</taxon>
        <taxon>Nocardiaceae</taxon>
        <taxon>Nocardia</taxon>
    </lineage>
</organism>